<comment type="caution">
    <text evidence="2">The sequence shown here is derived from an EMBL/GenBank/DDBJ whole genome shotgun (WGS) entry which is preliminary data.</text>
</comment>
<gene>
    <name evidence="2" type="ORF">J6595_17720</name>
</gene>
<dbReference type="RefSeq" id="WP_209596209.1">
    <property type="nucleotide sequence ID" value="NZ_JAGJCF010000016.1"/>
</dbReference>
<dbReference type="InterPro" id="IPR001223">
    <property type="entry name" value="Glyco_hydro18_cat"/>
</dbReference>
<evidence type="ECO:0000313" key="3">
    <source>
        <dbReference type="Proteomes" id="UP000678276"/>
    </source>
</evidence>
<accession>A0ABS4BL35</accession>
<keyword evidence="3" id="KW-1185">Reference proteome</keyword>
<dbReference type="EMBL" id="JAGJCF010000016">
    <property type="protein sequence ID" value="MBP0617429.1"/>
    <property type="molecule type" value="Genomic_DNA"/>
</dbReference>
<evidence type="ECO:0000259" key="1">
    <source>
        <dbReference type="PROSITE" id="PS51910"/>
    </source>
</evidence>
<sequence>MAKEQFTAFWLGYRPSGPGKAPPLQATPDYIDVLVLAFSNIFPGNTTCEGFLQKSHTADELHAGIASLRQSNPNTKILLSIQGTPQPPVGWNTGITDPQAFGGWLGYIIDTWNLDGFDVDNEDLDSFPGQQFVDAVIGMRKAMPQAIITLDTYKFDRDKEVIKELAPYLTSINTIAYFLDYDDMTSLVEQYATVIDHAKISIGVKSAEVGPISQGTSVDDTAKLCTFEPSQGSKLGMTLWDLSEDITSVTGKPDGTWTRTIHEHLP</sequence>
<name>A0ABS4BL35_9HYPH</name>
<proteinExistence type="predicted"/>
<dbReference type="PROSITE" id="PS51910">
    <property type="entry name" value="GH18_2"/>
    <property type="match status" value="1"/>
</dbReference>
<evidence type="ECO:0000313" key="2">
    <source>
        <dbReference type="EMBL" id="MBP0617429.1"/>
    </source>
</evidence>
<organism evidence="2 3">
    <name type="scientific">Jiella mangrovi</name>
    <dbReference type="NCBI Taxonomy" id="2821407"/>
    <lineage>
        <taxon>Bacteria</taxon>
        <taxon>Pseudomonadati</taxon>
        <taxon>Pseudomonadota</taxon>
        <taxon>Alphaproteobacteria</taxon>
        <taxon>Hyphomicrobiales</taxon>
        <taxon>Aurantimonadaceae</taxon>
        <taxon>Jiella</taxon>
    </lineage>
</organism>
<dbReference type="SUPFAM" id="SSF51445">
    <property type="entry name" value="(Trans)glycosidases"/>
    <property type="match status" value="1"/>
</dbReference>
<dbReference type="InterPro" id="IPR017853">
    <property type="entry name" value="GH"/>
</dbReference>
<dbReference type="Proteomes" id="UP000678276">
    <property type="component" value="Unassembled WGS sequence"/>
</dbReference>
<reference evidence="2 3" key="1">
    <citation type="submission" date="2021-04" db="EMBL/GenBank/DDBJ databases">
        <title>Whole genome sequence of Jiella sp. KSK16Y-1.</title>
        <authorList>
            <person name="Tuo L."/>
        </authorList>
    </citation>
    <scope>NUCLEOTIDE SEQUENCE [LARGE SCALE GENOMIC DNA]</scope>
    <source>
        <strain evidence="2 3">KSK16Y-1</strain>
    </source>
</reference>
<protein>
    <recommendedName>
        <fullName evidence="1">GH18 domain-containing protein</fullName>
    </recommendedName>
</protein>
<dbReference type="Gene3D" id="3.20.20.80">
    <property type="entry name" value="Glycosidases"/>
    <property type="match status" value="1"/>
</dbReference>
<dbReference type="Pfam" id="PF00704">
    <property type="entry name" value="Glyco_hydro_18"/>
    <property type="match status" value="1"/>
</dbReference>
<feature type="domain" description="GH18" evidence="1">
    <location>
        <begin position="4"/>
        <end position="266"/>
    </location>
</feature>